<dbReference type="EMBL" id="JAUSSU010000006">
    <property type="protein sequence ID" value="MDQ0113738.1"/>
    <property type="molecule type" value="Genomic_DNA"/>
</dbReference>
<keyword evidence="3" id="KW-1185">Reference proteome</keyword>
<feature type="transmembrane region" description="Helical" evidence="1">
    <location>
        <begin position="6"/>
        <end position="26"/>
    </location>
</feature>
<keyword evidence="1" id="KW-1133">Transmembrane helix</keyword>
<gene>
    <name evidence="2" type="ORF">J2T15_003181</name>
</gene>
<protein>
    <submittedName>
        <fullName evidence="2">ABC-type transport system involved in multi-copper enzyme maturation permease subunit</fullName>
    </submittedName>
</protein>
<keyword evidence="1" id="KW-0472">Membrane</keyword>
<organism evidence="2 3">
    <name type="scientific">Paenibacillus harenae</name>
    <dbReference type="NCBI Taxonomy" id="306543"/>
    <lineage>
        <taxon>Bacteria</taxon>
        <taxon>Bacillati</taxon>
        <taxon>Bacillota</taxon>
        <taxon>Bacilli</taxon>
        <taxon>Bacillales</taxon>
        <taxon>Paenibacillaceae</taxon>
        <taxon>Paenibacillus</taxon>
    </lineage>
</organism>
<evidence type="ECO:0000256" key="1">
    <source>
        <dbReference type="SAM" id="Phobius"/>
    </source>
</evidence>
<keyword evidence="1" id="KW-0812">Transmembrane</keyword>
<reference evidence="2 3" key="1">
    <citation type="submission" date="2023-07" db="EMBL/GenBank/DDBJ databases">
        <title>Sorghum-associated microbial communities from plants grown in Nebraska, USA.</title>
        <authorList>
            <person name="Schachtman D."/>
        </authorList>
    </citation>
    <scope>NUCLEOTIDE SEQUENCE [LARGE SCALE GENOMIC DNA]</scope>
    <source>
        <strain evidence="2 3">CC482</strain>
    </source>
</reference>
<name>A0ABT9U431_PAEHA</name>
<evidence type="ECO:0000313" key="2">
    <source>
        <dbReference type="EMBL" id="MDQ0113738.1"/>
    </source>
</evidence>
<sequence length="32" mass="3669">MTLEFSITVLAVYFIIFNLVSCLVFTRRDVAS</sequence>
<evidence type="ECO:0000313" key="3">
    <source>
        <dbReference type="Proteomes" id="UP001229346"/>
    </source>
</evidence>
<proteinExistence type="predicted"/>
<dbReference type="Proteomes" id="UP001229346">
    <property type="component" value="Unassembled WGS sequence"/>
</dbReference>
<comment type="caution">
    <text evidence="2">The sequence shown here is derived from an EMBL/GenBank/DDBJ whole genome shotgun (WGS) entry which is preliminary data.</text>
</comment>
<accession>A0ABT9U431</accession>